<feature type="region of interest" description="Disordered" evidence="6">
    <location>
        <begin position="1"/>
        <end position="25"/>
    </location>
</feature>
<feature type="transmembrane region" description="Helical" evidence="7">
    <location>
        <begin position="185"/>
        <end position="207"/>
    </location>
</feature>
<sequence>MRPLSPETPSSSIHQLPIPSSSTVNTTTPSSIFIKNFNSLYNPTLTLDDINDNDKDNSSCCAWDSNATNIPIEAEVATAFASRRFFSSPSRSNSIMGSVAATNHHRHNHHHHQQLFDNSMAVPTYSLDPYLDFRRLMQEMVEAHPKLRDMRSNWKMLHEMVVHSHSPLPAFYFLLYFGTHGERESVWLSVLCWVPFLSAIFMIAHWIHHKHECERLQQQLKNVDVLYDFPFTFSREATFQVCGKKETRCSFLANRGLHQVGLWMHECHCGASCASFDCLRLYNRWDLPRIFCPCFGPESPISEKLNNWRDYYNWRCIPLDSPVALLLHWILTIYHALQLIGITSLNPEISDKLYIHYLGPEKELLQLAVFGELQAFFPRVCIQIELVGPAIPLHRDGERISISQYACCNEDECVCKLSGENVTSAVTLQLWRGFYHDRYRDIVKDKDSFPHLVIAPNAGVAAYSSWLPSIELMKKMNMPVVFTDYCEEACHLAACCIEAVTGRSLRLPVQLNPFRQPIVVEDSVLLLPCYSNCFLFGM</sequence>
<gene>
    <name evidence="10" type="ORF">G2W53_020580</name>
</gene>
<keyword evidence="4" id="KW-0804">Transcription</keyword>
<evidence type="ECO:0000256" key="7">
    <source>
        <dbReference type="SAM" id="Phobius"/>
    </source>
</evidence>
<evidence type="ECO:0000256" key="3">
    <source>
        <dbReference type="ARBA" id="ARBA00023015"/>
    </source>
</evidence>
<evidence type="ECO:0000256" key="6">
    <source>
        <dbReference type="SAM" id="MobiDB-lite"/>
    </source>
</evidence>
<dbReference type="OrthoDB" id="5282002at2759"/>
<keyword evidence="5" id="KW-0539">Nucleus</keyword>
<evidence type="ECO:0000256" key="5">
    <source>
        <dbReference type="ARBA" id="ARBA00023242"/>
    </source>
</evidence>
<keyword evidence="7" id="KW-0472">Membrane</keyword>
<reference evidence="10" key="1">
    <citation type="submission" date="2020-09" db="EMBL/GenBank/DDBJ databases">
        <title>Genome-Enabled Discovery of Anthraquinone Biosynthesis in Senna tora.</title>
        <authorList>
            <person name="Kang S.-H."/>
            <person name="Pandey R.P."/>
            <person name="Lee C.-M."/>
            <person name="Sim J.-S."/>
            <person name="Jeong J.-T."/>
            <person name="Choi B.-S."/>
            <person name="Jung M."/>
            <person name="Ginzburg D."/>
            <person name="Zhao K."/>
            <person name="Won S.Y."/>
            <person name="Oh T.-J."/>
            <person name="Yu Y."/>
            <person name="Kim N.-H."/>
            <person name="Lee O.R."/>
            <person name="Lee T.-H."/>
            <person name="Bashyal P."/>
            <person name="Kim T.-S."/>
            <person name="Lee W.-H."/>
            <person name="Kawkins C."/>
            <person name="Kim C.-K."/>
            <person name="Kim J.S."/>
            <person name="Ahn B.O."/>
            <person name="Rhee S.Y."/>
            <person name="Sohng J.K."/>
        </authorList>
    </citation>
    <scope>NUCLEOTIDE SEQUENCE</scope>
    <source>
        <tissue evidence="10">Leaf</tissue>
    </source>
</reference>
<evidence type="ECO:0000256" key="4">
    <source>
        <dbReference type="ARBA" id="ARBA00023163"/>
    </source>
</evidence>
<keyword evidence="7" id="KW-1133">Transmembrane helix</keyword>
<dbReference type="PANTHER" id="PTHR47570:SF1">
    <property type="entry name" value="ZINC ION BINDING PROTEIN"/>
    <property type="match status" value="1"/>
</dbReference>
<feature type="domain" description="Mitochondrial splicing suppressor 51-like C-terminal" evidence="9">
    <location>
        <begin position="331"/>
        <end position="519"/>
    </location>
</feature>
<dbReference type="Pfam" id="PF20179">
    <property type="entry name" value="MSS51_C"/>
    <property type="match status" value="1"/>
</dbReference>
<dbReference type="AlphaFoldDB" id="A0A834WRJ4"/>
<keyword evidence="11" id="KW-1185">Reference proteome</keyword>
<dbReference type="GO" id="GO:0005634">
    <property type="term" value="C:nucleus"/>
    <property type="evidence" value="ECO:0007669"/>
    <property type="project" value="UniProtKB-SubCell"/>
</dbReference>
<name>A0A834WRJ4_9FABA</name>
<keyword evidence="7" id="KW-0812">Transmembrane</keyword>
<evidence type="ECO:0000259" key="9">
    <source>
        <dbReference type="Pfam" id="PF20179"/>
    </source>
</evidence>
<accession>A0A834WRJ4</accession>
<comment type="subcellular location">
    <subcellularLocation>
        <location evidence="1">Nucleus</location>
    </subcellularLocation>
</comment>
<proteinExistence type="predicted"/>
<evidence type="ECO:0000256" key="2">
    <source>
        <dbReference type="ARBA" id="ARBA00022491"/>
    </source>
</evidence>
<comment type="caution">
    <text evidence="10">The sequence shown here is derived from an EMBL/GenBank/DDBJ whole genome shotgun (WGS) entry which is preliminary data.</text>
</comment>
<evidence type="ECO:0000313" key="11">
    <source>
        <dbReference type="Proteomes" id="UP000634136"/>
    </source>
</evidence>
<evidence type="ECO:0000259" key="8">
    <source>
        <dbReference type="Pfam" id="PF04844"/>
    </source>
</evidence>
<feature type="transmembrane region" description="Helical" evidence="7">
    <location>
        <begin position="160"/>
        <end position="179"/>
    </location>
</feature>
<dbReference type="GO" id="GO:0045892">
    <property type="term" value="P:negative regulation of DNA-templated transcription"/>
    <property type="evidence" value="ECO:0007669"/>
    <property type="project" value="UniProtKB-ARBA"/>
</dbReference>
<dbReference type="Pfam" id="PF04844">
    <property type="entry name" value="Ovate"/>
    <property type="match status" value="1"/>
</dbReference>
<dbReference type="Proteomes" id="UP000634136">
    <property type="component" value="Unassembled WGS sequence"/>
</dbReference>
<keyword evidence="3" id="KW-0805">Transcription regulation</keyword>
<dbReference type="InterPro" id="IPR046824">
    <property type="entry name" value="Mss51-like_C"/>
</dbReference>
<keyword evidence="2" id="KW-0678">Repressor</keyword>
<evidence type="ECO:0000313" key="10">
    <source>
        <dbReference type="EMBL" id="KAF7829416.1"/>
    </source>
</evidence>
<dbReference type="InterPro" id="IPR006458">
    <property type="entry name" value="Ovate_C"/>
</dbReference>
<dbReference type="PANTHER" id="PTHR47570">
    <property type="entry name" value="ZINC ION BINDING PROTEIN"/>
    <property type="match status" value="1"/>
</dbReference>
<protein>
    <submittedName>
        <fullName evidence="10">Zinc finger MYND domain-containing protein 15</fullName>
    </submittedName>
</protein>
<organism evidence="10 11">
    <name type="scientific">Senna tora</name>
    <dbReference type="NCBI Taxonomy" id="362788"/>
    <lineage>
        <taxon>Eukaryota</taxon>
        <taxon>Viridiplantae</taxon>
        <taxon>Streptophyta</taxon>
        <taxon>Embryophyta</taxon>
        <taxon>Tracheophyta</taxon>
        <taxon>Spermatophyta</taxon>
        <taxon>Magnoliopsida</taxon>
        <taxon>eudicotyledons</taxon>
        <taxon>Gunneridae</taxon>
        <taxon>Pentapetalae</taxon>
        <taxon>rosids</taxon>
        <taxon>fabids</taxon>
        <taxon>Fabales</taxon>
        <taxon>Fabaceae</taxon>
        <taxon>Caesalpinioideae</taxon>
        <taxon>Cassia clade</taxon>
        <taxon>Senna</taxon>
    </lineage>
</organism>
<dbReference type="EMBL" id="JAAIUW010000006">
    <property type="protein sequence ID" value="KAF7829416.1"/>
    <property type="molecule type" value="Genomic_DNA"/>
</dbReference>
<evidence type="ECO:0000256" key="1">
    <source>
        <dbReference type="ARBA" id="ARBA00004123"/>
    </source>
</evidence>
<feature type="domain" description="OVATE" evidence="8">
    <location>
        <begin position="126"/>
        <end position="161"/>
    </location>
</feature>